<feature type="domain" description="SURP motif" evidence="8">
    <location>
        <begin position="402"/>
        <end position="443"/>
    </location>
</feature>
<dbReference type="GO" id="GO:0000395">
    <property type="term" value="P:mRNA 5'-splice site recognition"/>
    <property type="evidence" value="ECO:0007669"/>
    <property type="project" value="TreeGrafter"/>
</dbReference>
<dbReference type="SUPFAM" id="SSF109905">
    <property type="entry name" value="Surp module (SWAP domain)"/>
    <property type="match status" value="2"/>
</dbReference>
<evidence type="ECO:0000256" key="2">
    <source>
        <dbReference type="ARBA" id="ARBA00022737"/>
    </source>
</evidence>
<sequence>MCDMRTPRDKVQRNWKDRSSPQMKSKNKTDEGDEMVVFGYSCKLFPTDGSSASEESRLISHTVDGESLNVDRYDCRLHLTTFANDQPGNAVVAGDNEEAKCDEERYRDMHTDIEMEKDCRRSCLMPNGVEIGFSYDSTETTVVEGEESELEPYEIPKGFKLPVGVTKPETQNQHNVIEKTARYVVKHGPQMEIVIKARQQIKSDKFGFLEFDNPLNAYYKVVLKHMKEGRYPTGTEKGNLREKPQSPSTDKPVNALEAIAFAHGSSDSEEESDEEGYLHPSLMAAPRTVQASNSDAPLIGPLPQPPVVTKVAPIRWLSSANKESVYKQLSNQFIVESDARDQPKDNTPLPSENLSEKTKLAPHSEPLVPDFSAWYRKFYGRDCQQSPCTDWNYSYEPSQQTVMDSTIAYVAKRGQSSEDYLRKNDPGLKLRFLVPEDPTHSDYVKRLYMHCKGIRTCQESSTVPEGLLYCYQKIGSLTSAFQARRKRKCTDSPDEMSDLLECPSSSDGDPGAERIRLMLQQQRREKARQFMASILQKKRAEKEEVNQTQSSSSASGSKPEDLTEKIAANSLGCPNSDCVSSNVDTLIHDKLRSLVTGTHSSRDPERRSNKNK</sequence>
<feature type="region of interest" description="Disordered" evidence="7">
    <location>
        <begin position="230"/>
        <end position="251"/>
    </location>
</feature>
<evidence type="ECO:0000256" key="7">
    <source>
        <dbReference type="SAM" id="MobiDB-lite"/>
    </source>
</evidence>
<gene>
    <name evidence="9" type="ORF">QR680_001959</name>
</gene>
<evidence type="ECO:0000256" key="3">
    <source>
        <dbReference type="ARBA" id="ARBA00022884"/>
    </source>
</evidence>
<evidence type="ECO:0000256" key="6">
    <source>
        <dbReference type="ARBA" id="ARBA00023187"/>
    </source>
</evidence>
<evidence type="ECO:0000256" key="1">
    <source>
        <dbReference type="ARBA" id="ARBA00022664"/>
    </source>
</evidence>
<feature type="region of interest" description="Disordered" evidence="7">
    <location>
        <begin position="1"/>
        <end position="30"/>
    </location>
</feature>
<evidence type="ECO:0000256" key="5">
    <source>
        <dbReference type="ARBA" id="ARBA00023163"/>
    </source>
</evidence>
<feature type="compositionally biased region" description="Basic and acidic residues" evidence="7">
    <location>
        <begin position="1"/>
        <end position="19"/>
    </location>
</feature>
<feature type="region of interest" description="Disordered" evidence="7">
    <location>
        <begin position="538"/>
        <end position="576"/>
    </location>
</feature>
<reference evidence="9" key="1">
    <citation type="submission" date="2023-06" db="EMBL/GenBank/DDBJ databases">
        <title>Genomic analysis of the entomopathogenic nematode Steinernema hermaphroditum.</title>
        <authorList>
            <person name="Schwarz E.M."/>
            <person name="Heppert J.K."/>
            <person name="Baniya A."/>
            <person name="Schwartz H.T."/>
            <person name="Tan C.-H."/>
            <person name="Antoshechkin I."/>
            <person name="Sternberg P.W."/>
            <person name="Goodrich-Blair H."/>
            <person name="Dillman A.R."/>
        </authorList>
    </citation>
    <scope>NUCLEOTIDE SEQUENCE</scope>
    <source>
        <strain evidence="9">PS9179</strain>
        <tissue evidence="9">Whole animal</tissue>
    </source>
</reference>
<dbReference type="PANTHER" id="PTHR13161:SF15">
    <property type="entry name" value="SPLICING FACTOR, SUPPRESSOR OF WHITE-APRICOT HOMOLOG"/>
    <property type="match status" value="1"/>
</dbReference>
<evidence type="ECO:0000256" key="4">
    <source>
        <dbReference type="ARBA" id="ARBA00023015"/>
    </source>
</evidence>
<dbReference type="PROSITE" id="PS50128">
    <property type="entry name" value="SURP"/>
    <property type="match status" value="2"/>
</dbReference>
<protein>
    <recommendedName>
        <fullName evidence="8">SURP motif domain-containing protein</fullName>
    </recommendedName>
</protein>
<keyword evidence="6" id="KW-0508">mRNA splicing</keyword>
<dbReference type="InterPro" id="IPR040397">
    <property type="entry name" value="SWAP"/>
</dbReference>
<keyword evidence="2" id="KW-0677">Repeat</keyword>
<dbReference type="SMART" id="SM01141">
    <property type="entry name" value="DRY_EERY"/>
    <property type="match status" value="1"/>
</dbReference>
<evidence type="ECO:0000259" key="8">
    <source>
        <dbReference type="PROSITE" id="PS50128"/>
    </source>
</evidence>
<evidence type="ECO:0000313" key="10">
    <source>
        <dbReference type="Proteomes" id="UP001175271"/>
    </source>
</evidence>
<comment type="caution">
    <text evidence="9">The sequence shown here is derived from an EMBL/GenBank/DDBJ whole genome shotgun (WGS) entry which is preliminary data.</text>
</comment>
<feature type="region of interest" description="Disordered" evidence="7">
    <location>
        <begin position="336"/>
        <end position="361"/>
    </location>
</feature>
<dbReference type="SMART" id="SM00648">
    <property type="entry name" value="SWAP"/>
    <property type="match status" value="2"/>
</dbReference>
<dbReference type="Gene3D" id="1.10.10.790">
    <property type="entry name" value="Surp module"/>
    <property type="match status" value="1"/>
</dbReference>
<dbReference type="GO" id="GO:0003723">
    <property type="term" value="F:RNA binding"/>
    <property type="evidence" value="ECO:0007669"/>
    <property type="project" value="UniProtKB-KW"/>
</dbReference>
<name>A0AA39H0R2_9BILA</name>
<keyword evidence="5" id="KW-0804">Transcription</keyword>
<dbReference type="InterPro" id="IPR035967">
    <property type="entry name" value="SWAP/Surp_sf"/>
</dbReference>
<feature type="domain" description="SURP motif" evidence="8">
    <location>
        <begin position="176"/>
        <end position="219"/>
    </location>
</feature>
<dbReference type="Pfam" id="PF01805">
    <property type="entry name" value="Surp"/>
    <property type="match status" value="1"/>
</dbReference>
<dbReference type="InterPro" id="IPR000061">
    <property type="entry name" value="Surp"/>
</dbReference>
<dbReference type="Proteomes" id="UP001175271">
    <property type="component" value="Unassembled WGS sequence"/>
</dbReference>
<accession>A0AA39H0R2</accession>
<dbReference type="Pfam" id="PF09750">
    <property type="entry name" value="DRY_EERY"/>
    <property type="match status" value="1"/>
</dbReference>
<keyword evidence="10" id="KW-1185">Reference proteome</keyword>
<feature type="region of interest" description="Disordered" evidence="7">
    <location>
        <begin position="591"/>
        <end position="612"/>
    </location>
</feature>
<keyword evidence="3" id="KW-0694">RNA-binding</keyword>
<proteinExistence type="predicted"/>
<dbReference type="InterPro" id="IPR019147">
    <property type="entry name" value="SWAP_N_domain"/>
</dbReference>
<organism evidence="9 10">
    <name type="scientific">Steinernema hermaphroditum</name>
    <dbReference type="NCBI Taxonomy" id="289476"/>
    <lineage>
        <taxon>Eukaryota</taxon>
        <taxon>Metazoa</taxon>
        <taxon>Ecdysozoa</taxon>
        <taxon>Nematoda</taxon>
        <taxon>Chromadorea</taxon>
        <taxon>Rhabditida</taxon>
        <taxon>Tylenchina</taxon>
        <taxon>Panagrolaimomorpha</taxon>
        <taxon>Strongyloidoidea</taxon>
        <taxon>Steinernematidae</taxon>
        <taxon>Steinernema</taxon>
    </lineage>
</organism>
<keyword evidence="1" id="KW-0507">mRNA processing</keyword>
<evidence type="ECO:0000313" key="9">
    <source>
        <dbReference type="EMBL" id="KAK0397056.1"/>
    </source>
</evidence>
<dbReference type="EMBL" id="JAUCMV010000005">
    <property type="protein sequence ID" value="KAK0397056.1"/>
    <property type="molecule type" value="Genomic_DNA"/>
</dbReference>
<feature type="region of interest" description="Disordered" evidence="7">
    <location>
        <begin position="490"/>
        <end position="511"/>
    </location>
</feature>
<dbReference type="PANTHER" id="PTHR13161">
    <property type="entry name" value="SPLICING FACTOR SUPPRESSOR OF WHITE APRICOT"/>
    <property type="match status" value="1"/>
</dbReference>
<feature type="compositionally biased region" description="Basic and acidic residues" evidence="7">
    <location>
        <begin position="600"/>
        <end position="612"/>
    </location>
</feature>
<keyword evidence="4" id="KW-0805">Transcription regulation</keyword>
<dbReference type="AlphaFoldDB" id="A0AA39H0R2"/>